<dbReference type="EMBL" id="KZ293424">
    <property type="protein sequence ID" value="PBK71072.1"/>
    <property type="molecule type" value="Genomic_DNA"/>
</dbReference>
<dbReference type="AlphaFoldDB" id="A0A2H3BVQ4"/>
<dbReference type="Proteomes" id="UP000218334">
    <property type="component" value="Unassembled WGS sequence"/>
</dbReference>
<organism evidence="1 2">
    <name type="scientific">Armillaria solidipes</name>
    <dbReference type="NCBI Taxonomy" id="1076256"/>
    <lineage>
        <taxon>Eukaryota</taxon>
        <taxon>Fungi</taxon>
        <taxon>Dikarya</taxon>
        <taxon>Basidiomycota</taxon>
        <taxon>Agaricomycotina</taxon>
        <taxon>Agaricomycetes</taxon>
        <taxon>Agaricomycetidae</taxon>
        <taxon>Agaricales</taxon>
        <taxon>Marasmiineae</taxon>
        <taxon>Physalacriaceae</taxon>
        <taxon>Armillaria</taxon>
    </lineage>
</organism>
<sequence length="52" mass="6143">EHIIRECPRYETERGTLRKVSRSLYLPDILGTKDEIAALSEFIERTGQFTRF</sequence>
<reference evidence="2" key="1">
    <citation type="journal article" date="2017" name="Nat. Ecol. Evol.">
        <title>Genome expansion and lineage-specific genetic innovations in the forest pathogenic fungi Armillaria.</title>
        <authorList>
            <person name="Sipos G."/>
            <person name="Prasanna A.N."/>
            <person name="Walter M.C."/>
            <person name="O'Connor E."/>
            <person name="Balint B."/>
            <person name="Krizsan K."/>
            <person name="Kiss B."/>
            <person name="Hess J."/>
            <person name="Varga T."/>
            <person name="Slot J."/>
            <person name="Riley R."/>
            <person name="Boka B."/>
            <person name="Rigling D."/>
            <person name="Barry K."/>
            <person name="Lee J."/>
            <person name="Mihaltcheva S."/>
            <person name="LaButti K."/>
            <person name="Lipzen A."/>
            <person name="Waldron R."/>
            <person name="Moloney N.M."/>
            <person name="Sperisen C."/>
            <person name="Kredics L."/>
            <person name="Vagvoelgyi C."/>
            <person name="Patrignani A."/>
            <person name="Fitzpatrick D."/>
            <person name="Nagy I."/>
            <person name="Doyle S."/>
            <person name="Anderson J.B."/>
            <person name="Grigoriev I.V."/>
            <person name="Gueldener U."/>
            <person name="Muensterkoetter M."/>
            <person name="Nagy L.G."/>
        </authorList>
    </citation>
    <scope>NUCLEOTIDE SEQUENCE [LARGE SCALE GENOMIC DNA]</scope>
    <source>
        <strain evidence="2">28-4</strain>
    </source>
</reference>
<accession>A0A2H3BVQ4</accession>
<protein>
    <submittedName>
        <fullName evidence="1">Uncharacterized protein</fullName>
    </submittedName>
</protein>
<keyword evidence="2" id="KW-1185">Reference proteome</keyword>
<evidence type="ECO:0000313" key="1">
    <source>
        <dbReference type="EMBL" id="PBK71072.1"/>
    </source>
</evidence>
<feature type="non-terminal residue" evidence="1">
    <location>
        <position position="1"/>
    </location>
</feature>
<name>A0A2H3BVQ4_9AGAR</name>
<gene>
    <name evidence="1" type="ORF">ARMSODRAFT_883989</name>
</gene>
<proteinExistence type="predicted"/>
<evidence type="ECO:0000313" key="2">
    <source>
        <dbReference type="Proteomes" id="UP000218334"/>
    </source>
</evidence>